<reference evidence="21 22" key="2">
    <citation type="journal article" date="2021" name="Curr. Genet.">
        <title>Genetic response to nitrogen starvation in the aggressive Eucalyptus foliar pathogen Teratosphaeria destructans.</title>
        <authorList>
            <person name="Havenga M."/>
            <person name="Wingfield B.D."/>
            <person name="Wingfield M.J."/>
            <person name="Dreyer L.L."/>
            <person name="Roets F."/>
            <person name="Aylward J."/>
        </authorList>
    </citation>
    <scope>NUCLEOTIDE SEQUENCE [LARGE SCALE GENOMIC DNA]</scope>
    <source>
        <strain evidence="21">CMW44962</strain>
    </source>
</reference>
<evidence type="ECO:0000256" key="4">
    <source>
        <dbReference type="ARBA" id="ARBA00022490"/>
    </source>
</evidence>
<evidence type="ECO:0000256" key="7">
    <source>
        <dbReference type="ARBA" id="ARBA00022753"/>
    </source>
</evidence>
<name>A0A9W7T161_9PEZI</name>
<evidence type="ECO:0000256" key="2">
    <source>
        <dbReference type="ARBA" id="ARBA00004177"/>
    </source>
</evidence>
<feature type="region of interest" description="Disordered" evidence="17">
    <location>
        <begin position="1009"/>
        <end position="1066"/>
    </location>
</feature>
<feature type="coiled-coil region" evidence="16">
    <location>
        <begin position="602"/>
        <end position="636"/>
    </location>
</feature>
<evidence type="ECO:0000259" key="20">
    <source>
        <dbReference type="PROSITE" id="PS51188"/>
    </source>
</evidence>
<evidence type="ECO:0000256" key="12">
    <source>
        <dbReference type="ARBA" id="ARBA00023186"/>
    </source>
</evidence>
<evidence type="ECO:0000256" key="9">
    <source>
        <dbReference type="ARBA" id="ARBA00022833"/>
    </source>
</evidence>
<dbReference type="FunFam" id="2.10.230.10:FF:000001">
    <property type="entry name" value="DnaJ subfamily A member 2"/>
    <property type="match status" value="1"/>
</dbReference>
<keyword evidence="22" id="KW-1185">Reference proteome</keyword>
<dbReference type="InterPro" id="IPR004328">
    <property type="entry name" value="BRO1_dom"/>
</dbReference>
<feature type="region of interest" description="Disordered" evidence="17">
    <location>
        <begin position="1128"/>
        <end position="1152"/>
    </location>
</feature>
<dbReference type="PRINTS" id="PR00625">
    <property type="entry name" value="JDOMAIN"/>
</dbReference>
<dbReference type="GO" id="GO:0043328">
    <property type="term" value="P:protein transport to vacuole involved in ubiquitin-dependent protein catabolic process via the multivesicular body sorting pathway"/>
    <property type="evidence" value="ECO:0007669"/>
    <property type="project" value="TreeGrafter"/>
</dbReference>
<proteinExistence type="inferred from homology"/>
<dbReference type="GO" id="GO:0031072">
    <property type="term" value="F:heat shock protein binding"/>
    <property type="evidence" value="ECO:0007669"/>
    <property type="project" value="InterPro"/>
</dbReference>
<dbReference type="HAMAP" id="MF_01152">
    <property type="entry name" value="DnaJ"/>
    <property type="match status" value="1"/>
</dbReference>
<dbReference type="CDD" id="cd06257">
    <property type="entry name" value="DnaJ"/>
    <property type="match status" value="1"/>
</dbReference>
<evidence type="ECO:0000259" key="18">
    <source>
        <dbReference type="PROSITE" id="PS50076"/>
    </source>
</evidence>
<keyword evidence="9 15" id="KW-0862">Zinc</keyword>
<dbReference type="InterPro" id="IPR008971">
    <property type="entry name" value="HSP40/DnaJ_pept-bd"/>
</dbReference>
<dbReference type="EMBL" id="RIBY02000136">
    <property type="protein sequence ID" value="KAH9845109.1"/>
    <property type="molecule type" value="Genomic_DNA"/>
</dbReference>
<dbReference type="InterPro" id="IPR001623">
    <property type="entry name" value="DnaJ_domain"/>
</dbReference>
<dbReference type="Gene3D" id="1.10.287.110">
    <property type="entry name" value="DnaJ domain"/>
    <property type="match status" value="1"/>
</dbReference>
<dbReference type="Pfam" id="PF13949">
    <property type="entry name" value="ALIX_LYPXL_bnd"/>
    <property type="match status" value="1"/>
</dbReference>
<dbReference type="Gene3D" id="2.10.230.10">
    <property type="entry name" value="Heat shock protein DnaJ, cysteine-rich domain"/>
    <property type="match status" value="1"/>
</dbReference>
<feature type="compositionally biased region" description="Polar residues" evidence="17">
    <location>
        <begin position="918"/>
        <end position="930"/>
    </location>
</feature>
<dbReference type="CDD" id="cd10719">
    <property type="entry name" value="DnaJ_zf"/>
    <property type="match status" value="1"/>
</dbReference>
<evidence type="ECO:0000259" key="19">
    <source>
        <dbReference type="PROSITE" id="PS51180"/>
    </source>
</evidence>
<gene>
    <name evidence="21" type="ORF">Tdes44962_MAKER06828</name>
</gene>
<evidence type="ECO:0000313" key="21">
    <source>
        <dbReference type="EMBL" id="KAH9845109.1"/>
    </source>
</evidence>
<dbReference type="Gene3D" id="1.25.40.280">
    <property type="entry name" value="alix/aip1 like domains"/>
    <property type="match status" value="1"/>
</dbReference>
<dbReference type="SUPFAM" id="SSF49493">
    <property type="entry name" value="HSP40/DnaJ peptide-binding domain"/>
    <property type="match status" value="2"/>
</dbReference>
<sequence>MLRPGLSRQLSAAAMQVPMISSPLKQTNEIDWIQPLKHHIRAAYGDDPDRYTDECAQLNRLRQDMRGAGRDSAAGRDLLYRYYGQLELLDLRFPVDENHIKIAFTWFDAFTHKPTSQYSLAYEKASIIFNISAVLSCHAANQNRHEDTGLKTAYHSFQASAGMFTYINENFLHAPSTDLSRDTVKTLIAIMLAQAQEVFIEKQIMDKKKPGLLAKLAAQAAYLYAQAVEGTQENVSKAVFERVWLLMVQVKQHHMASLAQYFQAEADYEANSYGQAITRLQAAQNANKEANRLANAFPGSVPSNSNLSSECGTILADLTKKHQAAIQERLTEYVRDNDMIYHQPVPSESNLPSIPKLPAAKAIPVSELYQGQDIQRIIGPDIFQRIVPMSVTESASLYDEEKAKLIRAEAERVETADDELATSLDYLKLPGSLNILKGGLDQDSMGVDEEFRQWCAELSGHSPFGPTFDALQNDKQSILSTLDSCTKQLDMEESVCEKMRSKYGGEWTQQPSSRLTQTLRTDARSYRSAVEEASTSDAQLYSSLRQYESDFDEMRSAGETDEADVLYQRAMIKAGAGKRSVTSPGAGEEGNLLDDDFADEGRQSVAEQIARVEELVRKLQAVKRERQQVLKDLKDKIHNDDISNVLILNKKAISNQEAALFKSELEKFRPHQNRIIQANHKQSSLMKELTRTYGDLLQDKRVRSEQNKYESFSRQRNAVLSKYRKVYQAYTDLQAGLGRAQQFYDEMKDTVDSLKKNVESFVENRRSEGGQLLSAIEASKGSGADREQTRLKELMERMSVSPATQSSASPVAGVAPHSGMAASRDASHRPPSLQQQSYSQPATQPQAIYNPAASPPITPRYQSNGMQSPPYNGAFQQRTGSYSVANQQQQGQNSYNPNSYGPVSPPAHQQYFSPPPSQNYQNFQQQPSTTQYGGQQGLHGQYGQPGWQPPPPPPGPPPTQDYSGLQAAYSNGTGGYSQDPRSRQPQQGGAPVSAGDPWAGLMAKLVKMPPAKSKAAHDGNGDSKSDGSTTKEKAVAAAAHARKAKAALHAQQPQREPNNGAGGIGGSRLRELALASTESGNVVGTAMPQSSGMSWPTAPLRILNRYRVAHQLPTPACFTTPYRQAVLTSPSGIGRRSPTMARRKDKRRVSRETLSTAVRKSFNAAAVSEIDVVVELAYRVRFGDKAFRLRSGPASPALLPKSATPFRILAASRPACQAQSQDRPRRQPHHRPYHSTSPTTRPRISTTHPPSDHERIQRRSFHASRNLQATKDPYKALGVSSSASAGEIKKAYYGLAKKYHPDTNKDPQAKEKFADAQSAYEILSDDKKKAAWDQYGSAAFDQGGGPDPSSAGGFGGGNPFTSGGFGGFGGAAGGAGGFGAEFNFEDLFSAFGSGARRGRGGGSRANPFAQEEVMVGENIEVQTNISFMDAAKGVQKDIVITPSVQCKTCNGTGLKKGVTRQACKSCDGTGAKVHFMQGGFQMASTCGTCGGTGVQIPKGGECGTCRGSGAVRERKTVTVDIPGGVEDGMRLRVMGEGDYPPTGQAANPKSRSEKGDLYVFIRVAPDSKFQRNGSDVLYTASIPLTTAILGGEISVPTLDGEVKVKVATGTGTGDKITLSGMGMKKLSSRRGNNGDLRVEFKVQMPKYLSVNQRTIIEMLADEMGDKGAKRIMNLSQYKDQPPPPSGSGSGSNAADAHKGEGWFKNIWHNVTGQHDHMDQKRDDGKAKGEDEEPKKASGSGSG</sequence>
<dbReference type="InterPro" id="IPR036410">
    <property type="entry name" value="HSP_DnaJ_Cys-rich_dom_sf"/>
</dbReference>
<dbReference type="CDD" id="cd09242">
    <property type="entry name" value="BRO1_ScBro1_like"/>
    <property type="match status" value="1"/>
</dbReference>
<keyword evidence="8 15" id="KW-0863">Zinc-finger</keyword>
<keyword evidence="12" id="KW-0143">Chaperone</keyword>
<dbReference type="FunFam" id="2.60.260.20:FF:000005">
    <property type="entry name" value="Chaperone protein dnaJ 1, mitochondrial"/>
    <property type="match status" value="1"/>
</dbReference>
<evidence type="ECO:0000256" key="17">
    <source>
        <dbReference type="SAM" id="MobiDB-lite"/>
    </source>
</evidence>
<dbReference type="GO" id="GO:0008270">
    <property type="term" value="F:zinc ion binding"/>
    <property type="evidence" value="ECO:0007669"/>
    <property type="project" value="UniProtKB-KW"/>
</dbReference>
<dbReference type="Pfam" id="PF00226">
    <property type="entry name" value="DnaJ"/>
    <property type="match status" value="1"/>
</dbReference>
<feature type="zinc finger region" description="CR-type" evidence="15">
    <location>
        <begin position="1433"/>
        <end position="1514"/>
    </location>
</feature>
<feature type="compositionally biased region" description="Polar residues" evidence="17">
    <location>
        <begin position="860"/>
        <end position="901"/>
    </location>
</feature>
<feature type="domain" description="J" evidence="18">
    <location>
        <begin position="1272"/>
        <end position="1336"/>
    </location>
</feature>
<dbReference type="Gene3D" id="1.20.120.560">
    <property type="entry name" value="alix/aip1 in complex with the ypdl late domain"/>
    <property type="match status" value="1"/>
</dbReference>
<dbReference type="PANTHER" id="PTHR23030:SF30">
    <property type="entry name" value="TYROSINE-PROTEIN PHOSPHATASE NON-RECEPTOR TYPE 23"/>
    <property type="match status" value="1"/>
</dbReference>
<evidence type="ECO:0000256" key="15">
    <source>
        <dbReference type="PROSITE-ProRule" id="PRU00546"/>
    </source>
</evidence>
<dbReference type="SMART" id="SM01041">
    <property type="entry name" value="BRO1"/>
    <property type="match status" value="1"/>
</dbReference>
<evidence type="ECO:0000256" key="16">
    <source>
        <dbReference type="SAM" id="Coils"/>
    </source>
</evidence>
<organism evidence="21 22">
    <name type="scientific">Teratosphaeria destructans</name>
    <dbReference type="NCBI Taxonomy" id="418781"/>
    <lineage>
        <taxon>Eukaryota</taxon>
        <taxon>Fungi</taxon>
        <taxon>Dikarya</taxon>
        <taxon>Ascomycota</taxon>
        <taxon>Pezizomycotina</taxon>
        <taxon>Dothideomycetes</taxon>
        <taxon>Dothideomycetidae</taxon>
        <taxon>Mycosphaerellales</taxon>
        <taxon>Teratosphaeriaceae</taxon>
        <taxon>Teratosphaeria</taxon>
    </lineage>
</organism>
<keyword evidence="7" id="KW-0967">Endosome</keyword>
<dbReference type="GO" id="GO:0005768">
    <property type="term" value="C:endosome"/>
    <property type="evidence" value="ECO:0007669"/>
    <property type="project" value="UniProtKB-SubCell"/>
</dbReference>
<evidence type="ECO:0000256" key="11">
    <source>
        <dbReference type="ARBA" id="ARBA00023128"/>
    </source>
</evidence>
<dbReference type="Pfam" id="PF03097">
    <property type="entry name" value="BRO1"/>
    <property type="match status" value="1"/>
</dbReference>
<dbReference type="FunFam" id="1.10.287.110:FF:000053">
    <property type="entry name" value="Putative Mitochondrial DnaJ chaperone"/>
    <property type="match status" value="1"/>
</dbReference>
<dbReference type="SUPFAM" id="SSF46565">
    <property type="entry name" value="Chaperone J-domain"/>
    <property type="match status" value="1"/>
</dbReference>
<comment type="subcellular location">
    <subcellularLocation>
        <location evidence="3">Cytoplasm</location>
    </subcellularLocation>
    <subcellularLocation>
        <location evidence="2">Endosome</location>
    </subcellularLocation>
    <subcellularLocation>
        <location evidence="1">Mitochondrion</location>
    </subcellularLocation>
</comment>
<dbReference type="SUPFAM" id="SSF57938">
    <property type="entry name" value="DnaJ/Hsp40 cysteine-rich domain"/>
    <property type="match status" value="1"/>
</dbReference>
<dbReference type="Pfam" id="PF01556">
    <property type="entry name" value="DnaJ_C"/>
    <property type="match status" value="1"/>
</dbReference>
<dbReference type="CDD" id="cd10747">
    <property type="entry name" value="DnaJ_C"/>
    <property type="match status" value="1"/>
</dbReference>
<dbReference type="OrthoDB" id="2141925at2759"/>
<feature type="compositionally biased region" description="Basic and acidic residues" evidence="17">
    <location>
        <begin position="1713"/>
        <end position="1735"/>
    </location>
</feature>
<dbReference type="CDD" id="cd09237">
    <property type="entry name" value="V_ScBro1_like"/>
    <property type="match status" value="1"/>
</dbReference>
<evidence type="ECO:0000313" key="22">
    <source>
        <dbReference type="Proteomes" id="UP001138500"/>
    </source>
</evidence>
<dbReference type="SMART" id="SM00271">
    <property type="entry name" value="DnaJ"/>
    <property type="match status" value="1"/>
</dbReference>
<feature type="compositionally biased region" description="Pro residues" evidence="17">
    <location>
        <begin position="947"/>
        <end position="959"/>
    </location>
</feature>
<evidence type="ECO:0000256" key="1">
    <source>
        <dbReference type="ARBA" id="ARBA00004173"/>
    </source>
</evidence>
<evidence type="ECO:0000256" key="14">
    <source>
        <dbReference type="ARBA" id="ARBA00072890"/>
    </source>
</evidence>
<evidence type="ECO:0000256" key="5">
    <source>
        <dbReference type="ARBA" id="ARBA00022723"/>
    </source>
</evidence>
<comment type="caution">
    <text evidence="21">The sequence shown here is derived from an EMBL/GenBank/DDBJ whole genome shotgun (WGS) entry which is preliminary data.</text>
</comment>
<feature type="domain" description="BRO1" evidence="19">
    <location>
        <begin position="18"/>
        <end position="420"/>
    </location>
</feature>
<accession>A0A9W7T161</accession>
<keyword evidence="4" id="KW-0963">Cytoplasm</keyword>
<feature type="region of interest" description="Disordered" evidence="17">
    <location>
        <begin position="1675"/>
        <end position="1742"/>
    </location>
</feature>
<evidence type="ECO:0000256" key="6">
    <source>
        <dbReference type="ARBA" id="ARBA00022737"/>
    </source>
</evidence>
<dbReference type="InterPro" id="IPR002939">
    <property type="entry name" value="DnaJ_C"/>
</dbReference>
<protein>
    <recommendedName>
        <fullName evidence="14">DnaJ homolog 1, mitochondrial</fullName>
    </recommendedName>
    <alternativeName>
        <fullName evidence="13">BRO domain-containing protein 1</fullName>
    </alternativeName>
</protein>
<keyword evidence="16" id="KW-0175">Coiled coil</keyword>
<dbReference type="InterPro" id="IPR036869">
    <property type="entry name" value="J_dom_sf"/>
</dbReference>
<feature type="compositionally biased region" description="Basic and acidic residues" evidence="17">
    <location>
        <begin position="1015"/>
        <end position="1034"/>
    </location>
</feature>
<feature type="compositionally biased region" description="Low complexity" evidence="17">
    <location>
        <begin position="1234"/>
        <end position="1249"/>
    </location>
</feature>
<feature type="domain" description="CR-type" evidence="20">
    <location>
        <begin position="1433"/>
        <end position="1514"/>
    </location>
</feature>
<dbReference type="GO" id="GO:0005524">
    <property type="term" value="F:ATP binding"/>
    <property type="evidence" value="ECO:0007669"/>
    <property type="project" value="InterPro"/>
</dbReference>
<dbReference type="PROSITE" id="PS51188">
    <property type="entry name" value="ZF_CR"/>
    <property type="match status" value="1"/>
</dbReference>
<evidence type="ECO:0000256" key="3">
    <source>
        <dbReference type="ARBA" id="ARBA00004496"/>
    </source>
</evidence>
<feature type="region of interest" description="Disordered" evidence="17">
    <location>
        <begin position="1212"/>
        <end position="1257"/>
    </location>
</feature>
<dbReference type="GO" id="GO:0005739">
    <property type="term" value="C:mitochondrion"/>
    <property type="evidence" value="ECO:0007669"/>
    <property type="project" value="UniProtKB-SubCell"/>
</dbReference>
<dbReference type="GO" id="GO:0051082">
    <property type="term" value="F:unfolded protein binding"/>
    <property type="evidence" value="ECO:0007669"/>
    <property type="project" value="InterPro"/>
</dbReference>
<keyword evidence="11" id="KW-0496">Mitochondrion</keyword>
<dbReference type="GO" id="GO:0006457">
    <property type="term" value="P:protein folding"/>
    <property type="evidence" value="ECO:0007669"/>
    <property type="project" value="InterPro"/>
</dbReference>
<dbReference type="InterPro" id="IPR038499">
    <property type="entry name" value="BRO1_sf"/>
</dbReference>
<dbReference type="Proteomes" id="UP001138500">
    <property type="component" value="Unassembled WGS sequence"/>
</dbReference>
<dbReference type="GO" id="GO:0009408">
    <property type="term" value="P:response to heat"/>
    <property type="evidence" value="ECO:0007669"/>
    <property type="project" value="InterPro"/>
</dbReference>
<evidence type="ECO:0000256" key="10">
    <source>
        <dbReference type="ARBA" id="ARBA00022946"/>
    </source>
</evidence>
<dbReference type="PROSITE" id="PS51180">
    <property type="entry name" value="BRO1"/>
    <property type="match status" value="1"/>
</dbReference>
<keyword evidence="6" id="KW-0677">Repeat</keyword>
<dbReference type="InterPro" id="IPR025304">
    <property type="entry name" value="ALIX_V_dom"/>
</dbReference>
<keyword evidence="10" id="KW-0809">Transit peptide</keyword>
<evidence type="ECO:0000256" key="13">
    <source>
        <dbReference type="ARBA" id="ARBA00041284"/>
    </source>
</evidence>
<dbReference type="Gene3D" id="2.60.260.20">
    <property type="entry name" value="Urease metallochaperone UreE, N-terminal domain"/>
    <property type="match status" value="2"/>
</dbReference>
<dbReference type="Gene3D" id="1.20.140.50">
    <property type="entry name" value="alix/aip1 like domains"/>
    <property type="match status" value="1"/>
</dbReference>
<feature type="region of interest" description="Disordered" evidence="17">
    <location>
        <begin position="798"/>
        <end position="997"/>
    </location>
</feature>
<dbReference type="Pfam" id="PF00684">
    <property type="entry name" value="DnaJ_CXXCXGXG"/>
    <property type="match status" value="1"/>
</dbReference>
<reference evidence="21 22" key="1">
    <citation type="journal article" date="2018" name="IMA Fungus">
        <title>IMA Genome-F 10: Nine draft genome sequences of Claviceps purpurea s.lat., including C. arundinis, C. humidiphila, and C. cf. spartinae, pseudomolecules for the pitch canker pathogen Fusarium circinatum, draft genome of Davidsoniella eucalypti, Grosmannia galeiformis, Quambalaria eucalypti, and Teratosphaeria destructans.</title>
        <authorList>
            <person name="Wingfield B.D."/>
            <person name="Liu M."/>
            <person name="Nguyen H.D."/>
            <person name="Lane F.A."/>
            <person name="Morgan S.W."/>
            <person name="De Vos L."/>
            <person name="Wilken P.M."/>
            <person name="Duong T.A."/>
            <person name="Aylward J."/>
            <person name="Coetzee M.P."/>
            <person name="Dadej K."/>
            <person name="De Beer Z.W."/>
            <person name="Findlay W."/>
            <person name="Havenga M."/>
            <person name="Kolarik M."/>
            <person name="Menzies J.G."/>
            <person name="Naidoo K."/>
            <person name="Pochopski O."/>
            <person name="Shoukouhi P."/>
            <person name="Santana Q.C."/>
            <person name="Seifert K.A."/>
            <person name="Soal N."/>
            <person name="Steenkamp E.T."/>
            <person name="Tatham C.T."/>
            <person name="van der Nest M.A."/>
            <person name="Wingfield M.J."/>
        </authorList>
    </citation>
    <scope>NUCLEOTIDE SEQUENCE [LARGE SCALE GENOMIC DNA]</scope>
    <source>
        <strain evidence="21">CMW44962</strain>
    </source>
</reference>
<feature type="compositionally biased region" description="Low complexity" evidence="17">
    <location>
        <begin position="830"/>
        <end position="841"/>
    </location>
</feature>
<keyword evidence="5 15" id="KW-0479">Metal-binding</keyword>
<dbReference type="InterPro" id="IPR001305">
    <property type="entry name" value="HSP_DnaJ_Cys-rich_dom"/>
</dbReference>
<dbReference type="InterPro" id="IPR012724">
    <property type="entry name" value="DnaJ"/>
</dbReference>
<dbReference type="PANTHER" id="PTHR23030">
    <property type="entry name" value="PCD6 INTERACTING PROTEIN-RELATED"/>
    <property type="match status" value="1"/>
</dbReference>
<evidence type="ECO:0000256" key="8">
    <source>
        <dbReference type="ARBA" id="ARBA00022771"/>
    </source>
</evidence>
<dbReference type="PROSITE" id="PS50076">
    <property type="entry name" value="DNAJ_2"/>
    <property type="match status" value="1"/>
</dbReference>